<evidence type="ECO:0000259" key="1">
    <source>
        <dbReference type="PROSITE" id="PS51819"/>
    </source>
</evidence>
<dbReference type="AlphaFoldDB" id="A0A2M9CEK9"/>
<organism evidence="2 3">
    <name type="scientific">Sediminihabitans luteus</name>
    <dbReference type="NCBI Taxonomy" id="1138585"/>
    <lineage>
        <taxon>Bacteria</taxon>
        <taxon>Bacillati</taxon>
        <taxon>Actinomycetota</taxon>
        <taxon>Actinomycetes</taxon>
        <taxon>Micrococcales</taxon>
        <taxon>Cellulomonadaceae</taxon>
        <taxon>Sediminihabitans</taxon>
    </lineage>
</organism>
<evidence type="ECO:0000313" key="2">
    <source>
        <dbReference type="EMBL" id="PJJ70364.1"/>
    </source>
</evidence>
<dbReference type="InterPro" id="IPR029068">
    <property type="entry name" value="Glyas_Bleomycin-R_OHBP_Dase"/>
</dbReference>
<dbReference type="RefSeq" id="WP_100423349.1">
    <property type="nucleotide sequence ID" value="NZ_BOOX01000001.1"/>
</dbReference>
<evidence type="ECO:0000313" key="3">
    <source>
        <dbReference type="Proteomes" id="UP000231693"/>
    </source>
</evidence>
<dbReference type="InterPro" id="IPR037523">
    <property type="entry name" value="VOC_core"/>
</dbReference>
<dbReference type="Pfam" id="PF00903">
    <property type="entry name" value="Glyoxalase"/>
    <property type="match status" value="1"/>
</dbReference>
<dbReference type="PANTHER" id="PTHR36503">
    <property type="entry name" value="BLR2520 PROTEIN"/>
    <property type="match status" value="1"/>
</dbReference>
<proteinExistence type="predicted"/>
<dbReference type="EMBL" id="PGFE01000003">
    <property type="protein sequence ID" value="PJJ70364.1"/>
    <property type="molecule type" value="Genomic_DNA"/>
</dbReference>
<gene>
    <name evidence="2" type="ORF">CLV28_2198</name>
</gene>
<dbReference type="InterPro" id="IPR004360">
    <property type="entry name" value="Glyas_Fos-R_dOase_dom"/>
</dbReference>
<accession>A0A2M9CEK9</accession>
<name>A0A2M9CEK9_9CELL</name>
<dbReference type="Proteomes" id="UP000231693">
    <property type="component" value="Unassembled WGS sequence"/>
</dbReference>
<dbReference type="PANTHER" id="PTHR36503:SF2">
    <property type="entry name" value="BLR2408 PROTEIN"/>
    <property type="match status" value="1"/>
</dbReference>
<dbReference type="Gene3D" id="3.10.180.10">
    <property type="entry name" value="2,3-Dihydroxybiphenyl 1,2-Dioxygenase, domain 1"/>
    <property type="match status" value="1"/>
</dbReference>
<dbReference type="SUPFAM" id="SSF54593">
    <property type="entry name" value="Glyoxalase/Bleomycin resistance protein/Dihydroxybiphenyl dioxygenase"/>
    <property type="match status" value="1"/>
</dbReference>
<keyword evidence="3" id="KW-1185">Reference proteome</keyword>
<dbReference type="PROSITE" id="PS51819">
    <property type="entry name" value="VOC"/>
    <property type="match status" value="1"/>
</dbReference>
<reference evidence="2 3" key="1">
    <citation type="submission" date="2017-11" db="EMBL/GenBank/DDBJ databases">
        <title>Genomic Encyclopedia of Archaeal and Bacterial Type Strains, Phase II (KMG-II): From Individual Species to Whole Genera.</title>
        <authorList>
            <person name="Goeker M."/>
        </authorList>
    </citation>
    <scope>NUCLEOTIDE SEQUENCE [LARGE SCALE GENOMIC DNA]</scope>
    <source>
        <strain evidence="2 3">DSM 25478</strain>
    </source>
</reference>
<feature type="domain" description="VOC" evidence="1">
    <location>
        <begin position="4"/>
        <end position="128"/>
    </location>
</feature>
<protein>
    <recommendedName>
        <fullName evidence="1">VOC domain-containing protein</fullName>
    </recommendedName>
</protein>
<dbReference type="OrthoDB" id="9798430at2"/>
<comment type="caution">
    <text evidence="2">The sequence shown here is derived from an EMBL/GenBank/DDBJ whole genome shotgun (WGS) entry which is preliminary data.</text>
</comment>
<sequence length="142" mass="15100">MDQRLHFVTLATRDLDATRSFYGALGWVSTLDVPGEIVFFQVAPGTLLGFFDADKFVEDLAGAVTHAEVSGVTLAHDVESRDDVVAAVAQMVAAGGTVLKEPQDGAFGGIFHAHVADPNGVVWEVAHNPGWRIEDDGRVVLG</sequence>